<evidence type="ECO:0000256" key="25">
    <source>
        <dbReference type="SAM" id="Phobius"/>
    </source>
</evidence>
<evidence type="ECO:0000313" key="27">
    <source>
        <dbReference type="EMBL" id="GAB07380.1"/>
    </source>
</evidence>
<keyword evidence="16 25" id="KW-1133">Transmembrane helix</keyword>
<dbReference type="PRINTS" id="PR00982">
    <property type="entry name" value="TRNASYNTHLYS"/>
</dbReference>
<dbReference type="CDD" id="cd04322">
    <property type="entry name" value="LysRS_N"/>
    <property type="match status" value="1"/>
</dbReference>
<dbReference type="SUPFAM" id="SSF55681">
    <property type="entry name" value="Class II aaRS and biotin synthetases"/>
    <property type="match status" value="1"/>
</dbReference>
<feature type="transmembrane region" description="Helical" evidence="25">
    <location>
        <begin position="12"/>
        <end position="33"/>
    </location>
</feature>
<dbReference type="InterPro" id="IPR004365">
    <property type="entry name" value="NA-bd_OB_tRNA"/>
</dbReference>
<keyword evidence="18 25" id="KW-0472">Membrane</keyword>
<comment type="similarity">
    <text evidence="3">In the N-terminal section; belongs to the LPG synthetase family.</text>
</comment>
<evidence type="ECO:0000256" key="8">
    <source>
        <dbReference type="ARBA" id="ARBA00022475"/>
    </source>
</evidence>
<evidence type="ECO:0000256" key="17">
    <source>
        <dbReference type="ARBA" id="ARBA00023098"/>
    </source>
</evidence>
<dbReference type="Gene3D" id="2.40.50.140">
    <property type="entry name" value="Nucleic acid-binding proteins"/>
    <property type="match status" value="1"/>
</dbReference>
<evidence type="ECO:0000256" key="20">
    <source>
        <dbReference type="ARBA" id="ARBA00023251"/>
    </source>
</evidence>
<organism evidence="27 28">
    <name type="scientific">Gordonia amarae NBRC 15530</name>
    <dbReference type="NCBI Taxonomy" id="1075090"/>
    <lineage>
        <taxon>Bacteria</taxon>
        <taxon>Bacillati</taxon>
        <taxon>Actinomycetota</taxon>
        <taxon>Actinomycetes</taxon>
        <taxon>Mycobacteriales</taxon>
        <taxon>Gordoniaceae</taxon>
        <taxon>Gordonia</taxon>
    </lineage>
</organism>
<dbReference type="InterPro" id="IPR018149">
    <property type="entry name" value="Lys-tRNA-synth_II_C"/>
</dbReference>
<evidence type="ECO:0000256" key="13">
    <source>
        <dbReference type="ARBA" id="ARBA00022741"/>
    </source>
</evidence>
<feature type="transmembrane region" description="Helical" evidence="25">
    <location>
        <begin position="121"/>
        <end position="140"/>
    </location>
</feature>
<keyword evidence="14" id="KW-0067">ATP-binding</keyword>
<sequence length="1108" mass="120384">MPRISPVARDRFAEFVATIVSRMLTGAGFLSLIEIVTRDWRPVDYLTDALNVIGIPADRSLYVALLVFVLAGAIRRRFVVAYAVLMVLQLLNLISLVVIVYRAEHGYDHYHVYETWHERSPIAWTALGAGIIAALALALSRRAFTARLAGGSIPAALGVFAAGMTVSWLVAISLTGIAPHHLHGLREKLHWSVLATLGDHVAPHAPYFHGHQGSHWVFTVVGITSAIALILALLVLSRANHSNQFLSREDELDVRRLLARYSEDDSLGYFATRRDKSVVFSPDRRAAVLFRVVGSVSVAGADPVGDRESWAAAVDAWLLNCREHGVHAVVLAAGDHGAQVYRHAGLRTLDMGDEAIIDVGSFTVRGPAMKPVRQAVNRVAAAGYTARVRRHRELTDAEVTTIAGLAEQWRGEDVERGFSMALNRFGDPVDGNCVLITAHGPDGRIRGLLSFVPWGLRGISLDLMRRDRDGDNGVIEFLVVRMIEHCRSAGISRISLNFAMFRSVYANADKVGAGPITRGVDAVLDFASRFYQLNQLYRSNQKYRPTWVPRIMCYQPPLSVVRAALAGGIAEGFVPKLGPAVLTGPGVPEDQEIRADSEFLSAVAAIETEQRRRPLPDRRPGDQQRARLAKIGMLDALSMSSYPPGVTRDADIAGVRAGFAELPPDTETGVVVSVVGRARGVRDFGGLVFVDLAESGARIQAMFDAAQSDPGAHTALRVGVDIGDLISVTGQVCTTRTGELSILVRRWQMAAKCISPVPAPGAELTDEVRTRNRTLELLTDFSATELLVQRSCGVLALRNTLQEAGFLEVETPILQTVHGGAAAHPFTTHINAYDMPLTLRIAPELYLKRLVVAGMPRIYELGRNFRNEGADATHNPEFTALEVYQAYADYRVMARLARELIVAAAVAVNGAPVAKRRGGTVDLTGEWPEITVHQAVSLATGVPVTAGTGAAQLAEICRDHTVEVAPDASAGQLVMKLYEALVEKQTVTPTFYYDFPVEVSPLARPHRDDPRLTEHWDLVAFGAEVGTAYSELTDPVDQGERLLAQSFAAAGGDPEAMAFDDDFVRALGYGMPPTGGLGLGVDRLMMMLTDVPIRRTLTFPFVKPLDNT</sequence>
<dbReference type="GO" id="GO:0006629">
    <property type="term" value="P:lipid metabolic process"/>
    <property type="evidence" value="ECO:0007669"/>
    <property type="project" value="UniProtKB-KW"/>
</dbReference>
<keyword evidence="28" id="KW-1185">Reference proteome</keyword>
<comment type="catalytic activity">
    <reaction evidence="24">
        <text>tRNA(Lys) + L-lysine + ATP = L-lysyl-tRNA(Lys) + AMP + diphosphate</text>
        <dbReference type="Rhea" id="RHEA:20792"/>
        <dbReference type="Rhea" id="RHEA-COMP:9696"/>
        <dbReference type="Rhea" id="RHEA-COMP:9697"/>
        <dbReference type="ChEBI" id="CHEBI:30616"/>
        <dbReference type="ChEBI" id="CHEBI:32551"/>
        <dbReference type="ChEBI" id="CHEBI:33019"/>
        <dbReference type="ChEBI" id="CHEBI:78442"/>
        <dbReference type="ChEBI" id="CHEBI:78529"/>
        <dbReference type="ChEBI" id="CHEBI:456215"/>
        <dbReference type="EC" id="6.1.1.6"/>
    </reaction>
</comment>
<dbReference type="GO" id="GO:0004824">
    <property type="term" value="F:lysine-tRNA ligase activity"/>
    <property type="evidence" value="ECO:0007669"/>
    <property type="project" value="UniProtKB-EC"/>
</dbReference>
<keyword evidence="11 25" id="KW-0812">Transmembrane</keyword>
<evidence type="ECO:0000256" key="1">
    <source>
        <dbReference type="ARBA" id="ARBA00001946"/>
    </source>
</evidence>
<evidence type="ECO:0000256" key="7">
    <source>
        <dbReference type="ARBA" id="ARBA00015213"/>
    </source>
</evidence>
<keyword evidence="20" id="KW-0046">Antibiotic resistance</keyword>
<dbReference type="Pfam" id="PF16995">
    <property type="entry name" value="tRNA-synt_2_TM"/>
    <property type="match status" value="1"/>
</dbReference>
<dbReference type="Pfam" id="PF00152">
    <property type="entry name" value="tRNA-synt_2"/>
    <property type="match status" value="1"/>
</dbReference>
<keyword evidence="8" id="KW-1003">Cell membrane</keyword>
<dbReference type="GO" id="GO:0005829">
    <property type="term" value="C:cytosol"/>
    <property type="evidence" value="ECO:0007669"/>
    <property type="project" value="TreeGrafter"/>
</dbReference>
<comment type="similarity">
    <text evidence="4">In the C-terminal section; belongs to the class-II aminoacyl-tRNA synthetase family.</text>
</comment>
<dbReference type="GO" id="GO:0000049">
    <property type="term" value="F:tRNA binding"/>
    <property type="evidence" value="ECO:0007669"/>
    <property type="project" value="TreeGrafter"/>
</dbReference>
<dbReference type="GO" id="GO:0005524">
    <property type="term" value="F:ATP binding"/>
    <property type="evidence" value="ECO:0007669"/>
    <property type="project" value="UniProtKB-KW"/>
</dbReference>
<feature type="transmembrane region" description="Helical" evidence="25">
    <location>
        <begin position="216"/>
        <end position="236"/>
    </location>
</feature>
<comment type="subcellular location">
    <subcellularLocation>
        <location evidence="2">Cell membrane</location>
        <topology evidence="2">Multi-pass membrane protein</topology>
    </subcellularLocation>
</comment>
<dbReference type="PANTHER" id="PTHR42918">
    <property type="entry name" value="LYSYL-TRNA SYNTHETASE"/>
    <property type="match status" value="1"/>
</dbReference>
<evidence type="ECO:0000256" key="15">
    <source>
        <dbReference type="ARBA" id="ARBA00022842"/>
    </source>
</evidence>
<evidence type="ECO:0000256" key="21">
    <source>
        <dbReference type="ARBA" id="ARBA00023268"/>
    </source>
</evidence>
<keyword evidence="17" id="KW-0443">Lipid metabolism</keyword>
<keyword evidence="19 27" id="KW-0030">Aminoacyl-tRNA synthetase</keyword>
<dbReference type="NCBIfam" id="TIGR00499">
    <property type="entry name" value="lysS_bact"/>
    <property type="match status" value="1"/>
</dbReference>
<evidence type="ECO:0000256" key="22">
    <source>
        <dbReference type="ARBA" id="ARBA00024681"/>
    </source>
</evidence>
<dbReference type="GO" id="GO:0046872">
    <property type="term" value="F:metal ion binding"/>
    <property type="evidence" value="ECO:0007669"/>
    <property type="project" value="UniProtKB-KW"/>
</dbReference>
<keyword evidence="15" id="KW-0460">Magnesium</keyword>
<protein>
    <recommendedName>
        <fullName evidence="7">Lysylphosphatidylglycerol biosynthesis bifunctional protein LysX</fullName>
        <ecNumber evidence="5">2.3.2.3</ecNumber>
        <ecNumber evidence="6">6.1.1.6</ecNumber>
    </recommendedName>
</protein>
<evidence type="ECO:0000256" key="10">
    <source>
        <dbReference type="ARBA" id="ARBA00022679"/>
    </source>
</evidence>
<feature type="transmembrane region" description="Helical" evidence="25">
    <location>
        <begin position="152"/>
        <end position="178"/>
    </location>
</feature>
<dbReference type="GO" id="GO:0046677">
    <property type="term" value="P:response to antibiotic"/>
    <property type="evidence" value="ECO:0007669"/>
    <property type="project" value="UniProtKB-KW"/>
</dbReference>
<dbReference type="AlphaFoldDB" id="G7GUV5"/>
<evidence type="ECO:0000256" key="5">
    <source>
        <dbReference type="ARBA" id="ARBA00012014"/>
    </source>
</evidence>
<proteinExistence type="inferred from homology"/>
<accession>G7GUV5</accession>
<dbReference type="NCBIfam" id="NF002821">
    <property type="entry name" value="PRK02983.1"/>
    <property type="match status" value="1"/>
</dbReference>
<keyword evidence="13" id="KW-0547">Nucleotide-binding</keyword>
<dbReference type="eggNOG" id="COG2898">
    <property type="taxonomic scope" value="Bacteria"/>
</dbReference>
<evidence type="ECO:0000256" key="6">
    <source>
        <dbReference type="ARBA" id="ARBA00013166"/>
    </source>
</evidence>
<dbReference type="Proteomes" id="UP000006023">
    <property type="component" value="Unassembled WGS sequence"/>
</dbReference>
<dbReference type="EC" id="2.3.2.3" evidence="5"/>
<dbReference type="eggNOG" id="COG1190">
    <property type="taxonomic scope" value="Bacteria"/>
</dbReference>
<evidence type="ECO:0000256" key="18">
    <source>
        <dbReference type="ARBA" id="ARBA00023136"/>
    </source>
</evidence>
<evidence type="ECO:0000256" key="11">
    <source>
        <dbReference type="ARBA" id="ARBA00022692"/>
    </source>
</evidence>
<feature type="domain" description="Aminoacyl-transfer RNA synthetases class-II family profile" evidence="26">
    <location>
        <begin position="796"/>
        <end position="1104"/>
    </location>
</feature>
<evidence type="ECO:0000256" key="12">
    <source>
        <dbReference type="ARBA" id="ARBA00022723"/>
    </source>
</evidence>
<dbReference type="InterPro" id="IPR031553">
    <property type="entry name" value="tRNA-synt_2_TM"/>
</dbReference>
<dbReference type="InterPro" id="IPR002313">
    <property type="entry name" value="Lys-tRNA-ligase_II"/>
</dbReference>
<dbReference type="Pfam" id="PF09924">
    <property type="entry name" value="LPG_synthase_C"/>
    <property type="match status" value="1"/>
</dbReference>
<name>G7GUV5_9ACTN</name>
<evidence type="ECO:0000256" key="23">
    <source>
        <dbReference type="ARBA" id="ARBA00047540"/>
    </source>
</evidence>
<dbReference type="GO" id="GO:0005886">
    <property type="term" value="C:plasma membrane"/>
    <property type="evidence" value="ECO:0007669"/>
    <property type="project" value="UniProtKB-SubCell"/>
</dbReference>
<feature type="transmembrane region" description="Helical" evidence="25">
    <location>
        <begin position="79"/>
        <end position="101"/>
    </location>
</feature>
<evidence type="ECO:0000313" key="28">
    <source>
        <dbReference type="Proteomes" id="UP000006023"/>
    </source>
</evidence>
<comment type="function">
    <text evidence="22">Catalyzes the production of L-lysyl-tRNA(Lys)transfer and the transfer of a lysyl group from L-lysyl-tRNA(Lys) to membrane-bound phosphatidylglycerol (PG), which produces lysylphosphatidylglycerol (LPG), one of the components of the bacterial membrane with a positive net charge. LPG synthesis contributes to the resistance to cationic antimicrobial peptides (CAMPs) and likely protects M.tuberculosis against the CAMPs produced by competiting microorganisms (bacteriocins). In fact, the modification of anionic phosphatidylglycerol with positively charged L-lysine results in repulsion of the peptides.</text>
</comment>
<comment type="caution">
    <text evidence="27">The sequence shown here is derived from an EMBL/GenBank/DDBJ whole genome shotgun (WGS) entry which is preliminary data.</text>
</comment>
<feature type="transmembrane region" description="Helical" evidence="25">
    <location>
        <begin position="53"/>
        <end position="72"/>
    </location>
</feature>
<dbReference type="PROSITE" id="PS50862">
    <property type="entry name" value="AA_TRNA_LIGASE_II"/>
    <property type="match status" value="1"/>
</dbReference>
<evidence type="ECO:0000256" key="19">
    <source>
        <dbReference type="ARBA" id="ARBA00023146"/>
    </source>
</evidence>
<evidence type="ECO:0000259" key="26">
    <source>
        <dbReference type="PROSITE" id="PS50862"/>
    </source>
</evidence>
<dbReference type="InterPro" id="IPR012340">
    <property type="entry name" value="NA-bd_OB-fold"/>
</dbReference>
<dbReference type="GO" id="GO:0050071">
    <property type="term" value="F:phosphatidylglycerol lysyltransferase activity"/>
    <property type="evidence" value="ECO:0007669"/>
    <property type="project" value="UniProtKB-EC"/>
</dbReference>
<keyword evidence="9" id="KW-0436">Ligase</keyword>
<evidence type="ECO:0000256" key="9">
    <source>
        <dbReference type="ARBA" id="ARBA00022598"/>
    </source>
</evidence>
<dbReference type="RefSeq" id="WP_005192065.1">
    <property type="nucleotide sequence ID" value="NZ_BAED01000064.1"/>
</dbReference>
<dbReference type="STRING" id="1075090.GOAMR_64_00630"/>
<dbReference type="SUPFAM" id="SSF50249">
    <property type="entry name" value="Nucleic acid-binding proteins"/>
    <property type="match status" value="1"/>
</dbReference>
<dbReference type="Pfam" id="PF01336">
    <property type="entry name" value="tRNA_anti-codon"/>
    <property type="match status" value="1"/>
</dbReference>
<evidence type="ECO:0000256" key="24">
    <source>
        <dbReference type="ARBA" id="ARBA00048573"/>
    </source>
</evidence>
<dbReference type="InterPro" id="IPR004364">
    <property type="entry name" value="Aa-tRNA-synt_II"/>
</dbReference>
<dbReference type="InterPro" id="IPR045864">
    <property type="entry name" value="aa-tRNA-synth_II/BPL/LPL"/>
</dbReference>
<keyword evidence="21" id="KW-0511">Multifunctional enzyme</keyword>
<dbReference type="InterPro" id="IPR024320">
    <property type="entry name" value="LPG_synthase_C"/>
</dbReference>
<dbReference type="EC" id="6.1.1.6" evidence="6"/>
<dbReference type="GO" id="GO:0006430">
    <property type="term" value="P:lysyl-tRNA aminoacylation"/>
    <property type="evidence" value="ECO:0007669"/>
    <property type="project" value="InterPro"/>
</dbReference>
<dbReference type="Gene3D" id="3.30.930.10">
    <property type="entry name" value="Bira Bifunctional Protein, Domain 2"/>
    <property type="match status" value="1"/>
</dbReference>
<comment type="catalytic activity">
    <reaction evidence="23">
        <text>L-lysyl-tRNA(Lys) + a 1,2-diacyl-sn-glycero-3-phospho-(1'-sn-glycerol) = a 1,2-diacyl-sn-glycero-3-phospho-1'-(3'-O-L-lysyl)-sn-glycerol + tRNA(Lys)</text>
        <dbReference type="Rhea" id="RHEA:10668"/>
        <dbReference type="Rhea" id="RHEA-COMP:9696"/>
        <dbReference type="Rhea" id="RHEA-COMP:9697"/>
        <dbReference type="ChEBI" id="CHEBI:64716"/>
        <dbReference type="ChEBI" id="CHEBI:75792"/>
        <dbReference type="ChEBI" id="CHEBI:78442"/>
        <dbReference type="ChEBI" id="CHEBI:78529"/>
        <dbReference type="EC" id="2.3.2.3"/>
    </reaction>
</comment>
<dbReference type="InterPro" id="IPR044136">
    <property type="entry name" value="Lys-tRNA-ligase_II_N"/>
</dbReference>
<evidence type="ECO:0000256" key="2">
    <source>
        <dbReference type="ARBA" id="ARBA00004651"/>
    </source>
</evidence>
<dbReference type="PANTHER" id="PTHR42918:SF15">
    <property type="entry name" value="LYSINE--TRNA LIGASE, CHLOROPLASTIC_MITOCHONDRIAL"/>
    <property type="match status" value="1"/>
</dbReference>
<evidence type="ECO:0000256" key="16">
    <source>
        <dbReference type="ARBA" id="ARBA00022989"/>
    </source>
</evidence>
<evidence type="ECO:0000256" key="14">
    <source>
        <dbReference type="ARBA" id="ARBA00022840"/>
    </source>
</evidence>
<evidence type="ECO:0000256" key="3">
    <source>
        <dbReference type="ARBA" id="ARBA00005270"/>
    </source>
</evidence>
<dbReference type="EMBL" id="BAED01000064">
    <property type="protein sequence ID" value="GAB07380.1"/>
    <property type="molecule type" value="Genomic_DNA"/>
</dbReference>
<evidence type="ECO:0000256" key="4">
    <source>
        <dbReference type="ARBA" id="ARBA00009968"/>
    </source>
</evidence>
<keyword evidence="10" id="KW-0808">Transferase</keyword>
<keyword evidence="12" id="KW-0479">Metal-binding</keyword>
<gene>
    <name evidence="27" type="ORF">GOAMR_64_00630</name>
</gene>
<reference evidence="27 28" key="1">
    <citation type="submission" date="2011-11" db="EMBL/GenBank/DDBJ databases">
        <title>Whole genome shotgun sequence of Gordonia amarae NBRC 15530.</title>
        <authorList>
            <person name="Takarada H."/>
            <person name="Hosoyama A."/>
            <person name="Tsuchikane K."/>
            <person name="Katsumata H."/>
            <person name="Yamazaki S."/>
            <person name="Fujita N."/>
        </authorList>
    </citation>
    <scope>NUCLEOTIDE SEQUENCE [LARGE SCALE GENOMIC DNA]</scope>
    <source>
        <strain evidence="27 28">NBRC 15530</strain>
    </source>
</reference>
<dbReference type="NCBIfam" id="NF001756">
    <property type="entry name" value="PRK00484.1"/>
    <property type="match status" value="1"/>
</dbReference>
<dbReference type="InterPro" id="IPR006195">
    <property type="entry name" value="aa-tRNA-synth_II"/>
</dbReference>
<comment type="cofactor">
    <cofactor evidence="1">
        <name>Mg(2+)</name>
        <dbReference type="ChEBI" id="CHEBI:18420"/>
    </cofactor>
</comment>